<sequence length="194" mass="22041">MSNVKQTDIFQEAGQPEVERRPPEKKFNLDRSIADIVGVFTDPIIVMPGGWGETLPEWIKGAITLERLIENVEAIKRGAMTATDAEACAYLYTASLEAPMGHDWTQIYLYIAGKVYEKHRTKDSGVTMPEDIRVTELTRNQQDDLAHLKGWIYDRRVKNRKGQAHAQRKEAQAGEEADTAPDDPQLIFDLWKKD</sequence>
<name>A0A0F9G9V5_9ZZZZ</name>
<feature type="region of interest" description="Disordered" evidence="1">
    <location>
        <begin position="1"/>
        <end position="23"/>
    </location>
</feature>
<gene>
    <name evidence="2" type="ORF">LCGC14_1854300</name>
</gene>
<comment type="caution">
    <text evidence="2">The sequence shown here is derived from an EMBL/GenBank/DDBJ whole genome shotgun (WGS) entry which is preliminary data.</text>
</comment>
<reference evidence="2" key="1">
    <citation type="journal article" date="2015" name="Nature">
        <title>Complex archaea that bridge the gap between prokaryotes and eukaryotes.</title>
        <authorList>
            <person name="Spang A."/>
            <person name="Saw J.H."/>
            <person name="Jorgensen S.L."/>
            <person name="Zaremba-Niedzwiedzka K."/>
            <person name="Martijn J."/>
            <person name="Lind A.E."/>
            <person name="van Eijk R."/>
            <person name="Schleper C."/>
            <person name="Guy L."/>
            <person name="Ettema T.J."/>
        </authorList>
    </citation>
    <scope>NUCLEOTIDE SEQUENCE</scope>
</reference>
<organism evidence="2">
    <name type="scientific">marine sediment metagenome</name>
    <dbReference type="NCBI Taxonomy" id="412755"/>
    <lineage>
        <taxon>unclassified sequences</taxon>
        <taxon>metagenomes</taxon>
        <taxon>ecological metagenomes</taxon>
    </lineage>
</organism>
<evidence type="ECO:0000256" key="1">
    <source>
        <dbReference type="SAM" id="MobiDB-lite"/>
    </source>
</evidence>
<evidence type="ECO:0000313" key="2">
    <source>
        <dbReference type="EMBL" id="KKL95468.1"/>
    </source>
</evidence>
<protein>
    <submittedName>
        <fullName evidence="2">Uncharacterized protein</fullName>
    </submittedName>
</protein>
<dbReference type="EMBL" id="LAZR01018670">
    <property type="protein sequence ID" value="KKL95468.1"/>
    <property type="molecule type" value="Genomic_DNA"/>
</dbReference>
<dbReference type="AlphaFoldDB" id="A0A0F9G9V5"/>
<proteinExistence type="predicted"/>
<feature type="region of interest" description="Disordered" evidence="1">
    <location>
        <begin position="159"/>
        <end position="183"/>
    </location>
</feature>
<accession>A0A0F9G9V5</accession>